<reference evidence="1" key="1">
    <citation type="journal article" date="2019" name="MBio">
        <title>Virus Genomes from Deep Sea Sediments Expand the Ocean Megavirome and Support Independent Origins of Viral Gigantism.</title>
        <authorList>
            <person name="Backstrom D."/>
            <person name="Yutin N."/>
            <person name="Jorgensen S.L."/>
            <person name="Dharamshi J."/>
            <person name="Homa F."/>
            <person name="Zaremba-Niedwiedzka K."/>
            <person name="Spang A."/>
            <person name="Wolf Y.I."/>
            <person name="Koonin E.V."/>
            <person name="Ettema T.J."/>
        </authorList>
    </citation>
    <scope>NUCLEOTIDE SEQUENCE</scope>
</reference>
<protein>
    <submittedName>
        <fullName evidence="1">Uncharacterized protein</fullName>
    </submittedName>
</protein>
<sequence>MNKFRTIRESVNAPGLPYFPRHEETYDSGDSRLIEVVSVNYDYLPMNLDSPKMFWIDLRFPAPEDLLVGSSVRLHMTPYQGIQTTLDVNSKYNSVFQVDDIVGSRIILSPYKGSAWLPTVHESCDNPFGWGYDMTRIDVKTSRHDSKYGYGTSMTYLEYYPQYYSSRATRLEESRVEEDYYRGTKNVPGWQYS</sequence>
<gene>
    <name evidence="1" type="ORF">LCMAC102_01210</name>
</gene>
<name>A0A481YUY9_9VIRU</name>
<proteinExistence type="predicted"/>
<dbReference type="EMBL" id="MK500334">
    <property type="protein sequence ID" value="QBK86326.1"/>
    <property type="molecule type" value="Genomic_DNA"/>
</dbReference>
<accession>A0A481YUY9</accession>
<organism evidence="1">
    <name type="scientific">Marseillevirus LCMAC102</name>
    <dbReference type="NCBI Taxonomy" id="2506603"/>
    <lineage>
        <taxon>Viruses</taxon>
        <taxon>Varidnaviria</taxon>
        <taxon>Bamfordvirae</taxon>
        <taxon>Nucleocytoviricota</taxon>
        <taxon>Megaviricetes</taxon>
        <taxon>Pimascovirales</taxon>
        <taxon>Pimascovirales incertae sedis</taxon>
        <taxon>Marseilleviridae</taxon>
    </lineage>
</organism>
<evidence type="ECO:0000313" key="1">
    <source>
        <dbReference type="EMBL" id="QBK86326.1"/>
    </source>
</evidence>